<accession>A0ABU2HZW5</accession>
<organism evidence="2 3">
    <name type="scientific">Xanthomonas hawaiiensis</name>
    <dbReference type="NCBI Taxonomy" id="3003247"/>
    <lineage>
        <taxon>Bacteria</taxon>
        <taxon>Pseudomonadati</taxon>
        <taxon>Pseudomonadota</taxon>
        <taxon>Gammaproteobacteria</taxon>
        <taxon>Lysobacterales</taxon>
        <taxon>Lysobacteraceae</taxon>
        <taxon>Xanthomonas</taxon>
    </lineage>
</organism>
<name>A0ABU2HZW5_9XANT</name>
<evidence type="ECO:0000256" key="1">
    <source>
        <dbReference type="SAM" id="SignalP"/>
    </source>
</evidence>
<feature type="chain" id="PRO_5045135223" evidence="1">
    <location>
        <begin position="22"/>
        <end position="186"/>
    </location>
</feature>
<dbReference type="RefSeq" id="WP_244663553.1">
    <property type="nucleotide sequence ID" value="NZ_JAGHXG010000005.1"/>
</dbReference>
<reference evidence="2 3" key="1">
    <citation type="submission" date="2023-01" db="EMBL/GenBank/DDBJ databases">
        <title>Xanthomonas hawaiianensis sp. nov. isolated from Araceae family in Hawaii.</title>
        <authorList>
            <person name="Chunag S.-C."/>
            <person name="Dobhal S."/>
            <person name="Alvarez A."/>
            <person name="Arif M."/>
        </authorList>
    </citation>
    <scope>NUCLEOTIDE SEQUENCE [LARGE SCALE GENOMIC DNA]</scope>
    <source>
        <strain evidence="2 3">A2111</strain>
    </source>
</reference>
<protein>
    <submittedName>
        <fullName evidence="2">Uncharacterized protein</fullName>
    </submittedName>
</protein>
<evidence type="ECO:0000313" key="2">
    <source>
        <dbReference type="EMBL" id="MDS9991438.1"/>
    </source>
</evidence>
<feature type="signal peptide" evidence="1">
    <location>
        <begin position="1"/>
        <end position="21"/>
    </location>
</feature>
<dbReference type="Proteomes" id="UP001260534">
    <property type="component" value="Unassembled WGS sequence"/>
</dbReference>
<proteinExistence type="predicted"/>
<evidence type="ECO:0000313" key="3">
    <source>
        <dbReference type="Proteomes" id="UP001260534"/>
    </source>
</evidence>
<keyword evidence="3" id="KW-1185">Reference proteome</keyword>
<gene>
    <name evidence="2" type="ORF">PNQ69_01525</name>
</gene>
<dbReference type="EMBL" id="JAQMHB010000001">
    <property type="protein sequence ID" value="MDS9991438.1"/>
    <property type="molecule type" value="Genomic_DNA"/>
</dbReference>
<comment type="caution">
    <text evidence="2">The sequence shown here is derived from an EMBL/GenBank/DDBJ whole genome shotgun (WGS) entry which is preliminary data.</text>
</comment>
<keyword evidence="1" id="KW-0732">Signal</keyword>
<sequence>MIASPRRAALLLFLLLPAAQADMTAAAATRAAPVEITESDFTVAINTHAFALGESWSEQTRKQAGTQISESFAGDVPAGETSYKYYQHRYAGFDIYTANLSWQKEQRDIDSYVIAQITINASAIKTARGVAIGDTQNVMIATYGQGTTDDSDGQHWRYYETKNKRLSFQLEHGRIIHIMMTLDTNS</sequence>